<dbReference type="Proteomes" id="UP000054270">
    <property type="component" value="Unassembled WGS sequence"/>
</dbReference>
<organism evidence="2 3">
    <name type="scientific">Hypholoma sublateritium (strain FD-334 SS-4)</name>
    <dbReference type="NCBI Taxonomy" id="945553"/>
    <lineage>
        <taxon>Eukaryota</taxon>
        <taxon>Fungi</taxon>
        <taxon>Dikarya</taxon>
        <taxon>Basidiomycota</taxon>
        <taxon>Agaricomycotina</taxon>
        <taxon>Agaricomycetes</taxon>
        <taxon>Agaricomycetidae</taxon>
        <taxon>Agaricales</taxon>
        <taxon>Agaricineae</taxon>
        <taxon>Strophariaceae</taxon>
        <taxon>Hypholoma</taxon>
    </lineage>
</organism>
<sequence length="161" mass="16650">MLVTSTAFAQRDAPVHPLSTASIIGVPMPPEDEDDGALLAAFVDISPIHESPSARTSFGACAGAILCSFTPANDAWAHARPQTPARRLSLAPPPLSHSCRPHAHASPPPVFDPYNIGDRVALCVNQQAAGRGVRAAHAQAAHPAISVRPSPAPAHCAGERA</sequence>
<name>A0A0D2N7K6_HYPSF</name>
<dbReference type="EMBL" id="KN817942">
    <property type="protein sequence ID" value="KJA12741.1"/>
    <property type="molecule type" value="Genomic_DNA"/>
</dbReference>
<reference evidence="3" key="1">
    <citation type="submission" date="2014-04" db="EMBL/GenBank/DDBJ databases">
        <title>Evolutionary Origins and Diversification of the Mycorrhizal Mutualists.</title>
        <authorList>
            <consortium name="DOE Joint Genome Institute"/>
            <consortium name="Mycorrhizal Genomics Consortium"/>
            <person name="Kohler A."/>
            <person name="Kuo A."/>
            <person name="Nagy L.G."/>
            <person name="Floudas D."/>
            <person name="Copeland A."/>
            <person name="Barry K.W."/>
            <person name="Cichocki N."/>
            <person name="Veneault-Fourrey C."/>
            <person name="LaButti K."/>
            <person name="Lindquist E.A."/>
            <person name="Lipzen A."/>
            <person name="Lundell T."/>
            <person name="Morin E."/>
            <person name="Murat C."/>
            <person name="Riley R."/>
            <person name="Ohm R."/>
            <person name="Sun H."/>
            <person name="Tunlid A."/>
            <person name="Henrissat B."/>
            <person name="Grigoriev I.V."/>
            <person name="Hibbett D.S."/>
            <person name="Martin F."/>
        </authorList>
    </citation>
    <scope>NUCLEOTIDE SEQUENCE [LARGE SCALE GENOMIC DNA]</scope>
    <source>
        <strain evidence="3">FD-334 SS-4</strain>
    </source>
</reference>
<protein>
    <submittedName>
        <fullName evidence="2">Uncharacterized protein</fullName>
    </submittedName>
</protein>
<evidence type="ECO:0000256" key="1">
    <source>
        <dbReference type="SAM" id="MobiDB-lite"/>
    </source>
</evidence>
<dbReference type="AlphaFoldDB" id="A0A0D2N7K6"/>
<proteinExistence type="predicted"/>
<feature type="region of interest" description="Disordered" evidence="1">
    <location>
        <begin position="142"/>
        <end position="161"/>
    </location>
</feature>
<evidence type="ECO:0000313" key="2">
    <source>
        <dbReference type="EMBL" id="KJA12741.1"/>
    </source>
</evidence>
<evidence type="ECO:0000313" key="3">
    <source>
        <dbReference type="Proteomes" id="UP000054270"/>
    </source>
</evidence>
<keyword evidence="3" id="KW-1185">Reference proteome</keyword>
<accession>A0A0D2N7K6</accession>
<gene>
    <name evidence="2" type="ORF">HYPSUDRAFT_210171</name>
</gene>